<dbReference type="RefSeq" id="XP_013022230.1">
    <property type="nucleotide sequence ID" value="XM_013166776.1"/>
</dbReference>
<dbReference type="InterPro" id="IPR001308">
    <property type="entry name" value="ETF_a/FixB"/>
</dbReference>
<evidence type="ECO:0000256" key="2">
    <source>
        <dbReference type="ARBA" id="ARBA00005817"/>
    </source>
</evidence>
<dbReference type="GO" id="GO:0009055">
    <property type="term" value="F:electron transfer activity"/>
    <property type="evidence" value="ECO:0007669"/>
    <property type="project" value="InterPro"/>
</dbReference>
<keyword evidence="7" id="KW-0249">Electron transport</keyword>
<dbReference type="PANTHER" id="PTHR43153">
    <property type="entry name" value="ELECTRON TRANSFER FLAVOPROTEIN ALPHA"/>
    <property type="match status" value="1"/>
</dbReference>
<dbReference type="Pfam" id="PF00766">
    <property type="entry name" value="ETF_alpha"/>
    <property type="match status" value="1"/>
</dbReference>
<keyword evidence="11" id="KW-1185">Reference proteome</keyword>
<evidence type="ECO:0000256" key="1">
    <source>
        <dbReference type="ARBA" id="ARBA00004305"/>
    </source>
</evidence>
<dbReference type="Gene3D" id="3.40.50.1220">
    <property type="entry name" value="TPP-binding domain"/>
    <property type="match status" value="1"/>
</dbReference>
<feature type="domain" description="Electron transfer flavoprotein alpha/beta-subunit N-terminal" evidence="9">
    <location>
        <begin position="30"/>
        <end position="213"/>
    </location>
</feature>
<dbReference type="Gene3D" id="3.40.50.620">
    <property type="entry name" value="HUPs"/>
    <property type="match status" value="1"/>
</dbReference>
<dbReference type="GO" id="GO:0033539">
    <property type="term" value="P:fatty acid beta-oxidation using acyl-CoA dehydrogenase"/>
    <property type="evidence" value="ECO:0007669"/>
    <property type="project" value="TreeGrafter"/>
</dbReference>
<reference evidence="10 11" key="1">
    <citation type="journal article" date="2011" name="Science">
        <title>Comparative functional genomics of the fission yeasts.</title>
        <authorList>
            <person name="Rhind N."/>
            <person name="Chen Z."/>
            <person name="Yassour M."/>
            <person name="Thompson D.A."/>
            <person name="Haas B.J."/>
            <person name="Habib N."/>
            <person name="Wapinski I."/>
            <person name="Roy S."/>
            <person name="Lin M.F."/>
            <person name="Heiman D.I."/>
            <person name="Young S.K."/>
            <person name="Furuya K."/>
            <person name="Guo Y."/>
            <person name="Pidoux A."/>
            <person name="Chen H.M."/>
            <person name="Robbertse B."/>
            <person name="Goldberg J.M."/>
            <person name="Aoki K."/>
            <person name="Bayne E.H."/>
            <person name="Berlin A.M."/>
            <person name="Desjardins C.A."/>
            <person name="Dobbs E."/>
            <person name="Dukaj L."/>
            <person name="Fan L."/>
            <person name="FitzGerald M.G."/>
            <person name="French C."/>
            <person name="Gujja S."/>
            <person name="Hansen K."/>
            <person name="Keifenheim D."/>
            <person name="Levin J.Z."/>
            <person name="Mosher R.A."/>
            <person name="Mueller C.A."/>
            <person name="Pfiffner J."/>
            <person name="Priest M."/>
            <person name="Russ C."/>
            <person name="Smialowska A."/>
            <person name="Swoboda P."/>
            <person name="Sykes S.M."/>
            <person name="Vaughn M."/>
            <person name="Vengrova S."/>
            <person name="Yoder R."/>
            <person name="Zeng Q."/>
            <person name="Allshire R."/>
            <person name="Baulcombe D."/>
            <person name="Birren B.W."/>
            <person name="Brown W."/>
            <person name="Ekwall K."/>
            <person name="Kellis M."/>
            <person name="Leatherwood J."/>
            <person name="Levin H."/>
            <person name="Margalit H."/>
            <person name="Martienssen R."/>
            <person name="Nieduszynski C.A."/>
            <person name="Spatafora J.W."/>
            <person name="Friedman N."/>
            <person name="Dalgaard J.Z."/>
            <person name="Baumann P."/>
            <person name="Niki H."/>
            <person name="Regev A."/>
            <person name="Nusbaum C."/>
        </authorList>
    </citation>
    <scope>NUCLEOTIDE SEQUENCE [LARGE SCALE GENOMIC DNA]</scope>
    <source>
        <strain evidence="11">OY26 / ATCC MYA-4695 / CBS 11777 / NBRC 106824 / NRRL Y48691</strain>
    </source>
</reference>
<dbReference type="eggNOG" id="KOG3954">
    <property type="taxonomic scope" value="Eukaryota"/>
</dbReference>
<dbReference type="PANTHER" id="PTHR43153:SF1">
    <property type="entry name" value="ELECTRON TRANSFER FLAVOPROTEIN SUBUNIT ALPHA, MITOCHONDRIAL"/>
    <property type="match status" value="1"/>
</dbReference>
<dbReference type="PIRSF" id="PIRSF000089">
    <property type="entry name" value="Electra_flavoP_a"/>
    <property type="match status" value="1"/>
</dbReference>
<dbReference type="AlphaFoldDB" id="S9W323"/>
<evidence type="ECO:0000256" key="3">
    <source>
        <dbReference type="ARBA" id="ARBA00011355"/>
    </source>
</evidence>
<dbReference type="Pfam" id="PF01012">
    <property type="entry name" value="ETF"/>
    <property type="match status" value="1"/>
</dbReference>
<protein>
    <recommendedName>
        <fullName evidence="7">Probable electron transfer flavoprotein subunit alpha</fullName>
    </recommendedName>
</protein>
<evidence type="ECO:0000256" key="4">
    <source>
        <dbReference type="ARBA" id="ARBA00022630"/>
    </source>
</evidence>
<feature type="binding site" evidence="8">
    <location>
        <begin position="259"/>
        <end position="260"/>
    </location>
    <ligand>
        <name>FAD</name>
        <dbReference type="ChEBI" id="CHEBI:57692"/>
    </ligand>
</feature>
<comment type="subcellular location">
    <subcellularLocation>
        <location evidence="1 7">Mitochondrion matrix</location>
    </subcellularLocation>
</comment>
<dbReference type="GO" id="GO:0050660">
    <property type="term" value="F:flavin adenine dinucleotide binding"/>
    <property type="evidence" value="ECO:0007669"/>
    <property type="project" value="InterPro"/>
</dbReference>
<evidence type="ECO:0000313" key="11">
    <source>
        <dbReference type="Proteomes" id="UP000015464"/>
    </source>
</evidence>
<dbReference type="GeneID" id="25035998"/>
<dbReference type="GO" id="GO:0005759">
    <property type="term" value="C:mitochondrial matrix"/>
    <property type="evidence" value="ECO:0007669"/>
    <property type="project" value="UniProtKB-SubCell"/>
</dbReference>
<evidence type="ECO:0000313" key="10">
    <source>
        <dbReference type="EMBL" id="EPY52345.1"/>
    </source>
</evidence>
<dbReference type="CDD" id="cd01715">
    <property type="entry name" value="ETF_alpha"/>
    <property type="match status" value="1"/>
</dbReference>
<feature type="binding site" evidence="8">
    <location>
        <position position="233"/>
    </location>
    <ligand>
        <name>FAD</name>
        <dbReference type="ChEBI" id="CHEBI:57692"/>
    </ligand>
</feature>
<proteinExistence type="inferred from homology"/>
<feature type="binding site" evidence="8">
    <location>
        <begin position="273"/>
        <end position="277"/>
    </location>
    <ligand>
        <name>FAD</name>
        <dbReference type="ChEBI" id="CHEBI:57692"/>
    </ligand>
</feature>
<gene>
    <name evidence="10" type="ORF">SPOG_01671</name>
</gene>
<sequence length="341" mass="36510">MIGIAYRSFSRPLFSSRFVHQRINGRYFNVFALLEYQQGKPEPASLSAIEAAKRTGGDVFAFVMGPNASQVAQQASKSVDGLKKVIHVENNAYERYLPDQVAKVMYENAKKSGASHIFSAHSTVGKGVMPRLAAMLDVMQISDVIGVVDEDTFVRPTYAGNVNVQVTTKDPVKLVTVRASAFDPAPAIENGSAAIEAGVDPQPAALQSWVSENIVKSERPDLGSAERVVAGGRPLKDKATFEKTLIPLADKLGAAIGATRVAVDSGYADNSLQIGQTGKIIAPKLYIAVGVDGAIQHTAGIKDSKFIASINRDENSPIFQHSDVGLVADLYEAVPELIEKL</sequence>
<dbReference type="EMBL" id="KE546989">
    <property type="protein sequence ID" value="EPY52345.1"/>
    <property type="molecule type" value="Genomic_DNA"/>
</dbReference>
<dbReference type="Proteomes" id="UP000015464">
    <property type="component" value="Unassembled WGS sequence"/>
</dbReference>
<dbReference type="SUPFAM" id="SSF52467">
    <property type="entry name" value="DHS-like NAD/FAD-binding domain"/>
    <property type="match status" value="1"/>
</dbReference>
<feature type="binding site" evidence="8">
    <location>
        <position position="311"/>
    </location>
    <ligand>
        <name>FAD</name>
        <dbReference type="ChEBI" id="CHEBI:57692"/>
    </ligand>
</feature>
<evidence type="ECO:0000256" key="5">
    <source>
        <dbReference type="ARBA" id="ARBA00022827"/>
    </source>
</evidence>
<dbReference type="STRING" id="653667.S9W323"/>
<dbReference type="OMA" id="WRPYAEQ"/>
<keyword evidence="5 7" id="KW-0274">FAD</keyword>
<dbReference type="InterPro" id="IPR014730">
    <property type="entry name" value="ETF_a/b_N"/>
</dbReference>
<comment type="similarity">
    <text evidence="2 7">Belongs to the ETF alpha-subunit/FixB family.</text>
</comment>
<dbReference type="InterPro" id="IPR014731">
    <property type="entry name" value="ETF_asu_C"/>
</dbReference>
<comment type="cofactor">
    <cofactor evidence="7 8">
        <name>FAD</name>
        <dbReference type="ChEBI" id="CHEBI:57692"/>
    </cofactor>
    <text evidence="7 8">Binds 1 FAD per dimer.</text>
</comment>
<keyword evidence="7" id="KW-0496">Mitochondrion</keyword>
<dbReference type="SMART" id="SM00893">
    <property type="entry name" value="ETF"/>
    <property type="match status" value="1"/>
</dbReference>
<dbReference type="HOGENOM" id="CLU_034178_0_0_1"/>
<dbReference type="FunFam" id="3.40.50.1220:FF:000001">
    <property type="entry name" value="Electron transfer flavoprotein, alpha subunit"/>
    <property type="match status" value="1"/>
</dbReference>
<accession>S9W323</accession>
<evidence type="ECO:0000256" key="6">
    <source>
        <dbReference type="ARBA" id="ARBA00025416"/>
    </source>
</evidence>
<evidence type="ECO:0000256" key="7">
    <source>
        <dbReference type="PIRNR" id="PIRNR000089"/>
    </source>
</evidence>
<keyword evidence="7" id="KW-0813">Transport</keyword>
<keyword evidence="4 7" id="KW-0285">Flavoprotein</keyword>
<dbReference type="InterPro" id="IPR033947">
    <property type="entry name" value="ETF_alpha_N"/>
</dbReference>
<dbReference type="OrthoDB" id="1715808at2759"/>
<dbReference type="SUPFAM" id="SSF52402">
    <property type="entry name" value="Adenine nucleotide alpha hydrolases-like"/>
    <property type="match status" value="1"/>
</dbReference>
<name>S9W323_SCHCR</name>
<feature type="binding site" evidence="8">
    <location>
        <begin position="290"/>
        <end position="297"/>
    </location>
    <ligand>
        <name>FAD</name>
        <dbReference type="ChEBI" id="CHEBI:57692"/>
    </ligand>
</feature>
<comment type="subunit">
    <text evidence="3 7">Heterodimer of an alpha and a beta subunit.</text>
</comment>
<evidence type="ECO:0000256" key="8">
    <source>
        <dbReference type="PIRSR" id="PIRSR000089-1"/>
    </source>
</evidence>
<dbReference type="InterPro" id="IPR029035">
    <property type="entry name" value="DHS-like_NAD/FAD-binding_dom"/>
</dbReference>
<comment type="function">
    <text evidence="6 7">The electron transfer flavoprotein serves as a specific electron acceptor for several dehydrogenases, including five acyl-CoA dehydrogenases, glutaryl-CoA and sarcosine dehydrogenase. It transfers the electrons to the main mitochondrial respiratory chain via ETF-ubiquinone oxidoreductase (ETF dehydrogenase).</text>
</comment>
<organism evidence="10 11">
    <name type="scientific">Schizosaccharomyces cryophilus (strain OY26 / ATCC MYA-4695 / CBS 11777 / NBRC 106824 / NRRL Y48691)</name>
    <name type="common">Fission yeast</name>
    <dbReference type="NCBI Taxonomy" id="653667"/>
    <lineage>
        <taxon>Eukaryota</taxon>
        <taxon>Fungi</taxon>
        <taxon>Dikarya</taxon>
        <taxon>Ascomycota</taxon>
        <taxon>Taphrinomycotina</taxon>
        <taxon>Schizosaccharomycetes</taxon>
        <taxon>Schizosaccharomycetales</taxon>
        <taxon>Schizosaccharomycetaceae</taxon>
        <taxon>Schizosaccharomyces</taxon>
    </lineage>
</organism>
<evidence type="ECO:0000259" key="9">
    <source>
        <dbReference type="SMART" id="SM00893"/>
    </source>
</evidence>
<dbReference type="InterPro" id="IPR014729">
    <property type="entry name" value="Rossmann-like_a/b/a_fold"/>
</dbReference>